<dbReference type="PANTHER" id="PTHR33827:SF3">
    <property type="entry name" value="OS09G0346900 PROTEIN"/>
    <property type="match status" value="1"/>
</dbReference>
<dbReference type="Proteomes" id="UP001187192">
    <property type="component" value="Unassembled WGS sequence"/>
</dbReference>
<proteinExistence type="predicted"/>
<dbReference type="GO" id="GO:0003682">
    <property type="term" value="F:chromatin binding"/>
    <property type="evidence" value="ECO:0007669"/>
    <property type="project" value="InterPro"/>
</dbReference>
<dbReference type="Pfam" id="PF16719">
    <property type="entry name" value="SAWADEE"/>
    <property type="match status" value="1"/>
</dbReference>
<evidence type="ECO:0000256" key="1">
    <source>
        <dbReference type="SAM" id="MobiDB-lite"/>
    </source>
</evidence>
<name>A0AA87ZPJ3_FICCA</name>
<dbReference type="InterPro" id="IPR039276">
    <property type="entry name" value="SHH1/2"/>
</dbReference>
<comment type="caution">
    <text evidence="3">The sequence shown here is derived from an EMBL/GenBank/DDBJ whole genome shotgun (WGS) entry which is preliminary data.</text>
</comment>
<dbReference type="AlphaFoldDB" id="A0AA87ZPJ3"/>
<dbReference type="EMBL" id="BTGU01000010">
    <property type="protein sequence ID" value="GMN40008.1"/>
    <property type="molecule type" value="Genomic_DNA"/>
</dbReference>
<dbReference type="Gene3D" id="2.30.30.140">
    <property type="match status" value="1"/>
</dbReference>
<dbReference type="Gene3D" id="2.40.50.40">
    <property type="match status" value="1"/>
</dbReference>
<feature type="region of interest" description="Disordered" evidence="1">
    <location>
        <begin position="47"/>
        <end position="79"/>
    </location>
</feature>
<evidence type="ECO:0000313" key="3">
    <source>
        <dbReference type="EMBL" id="GMN40008.1"/>
    </source>
</evidence>
<feature type="domain" description="SAWADEE" evidence="2">
    <location>
        <begin position="89"/>
        <end position="211"/>
    </location>
</feature>
<accession>A0AA87ZPJ3</accession>
<evidence type="ECO:0000259" key="2">
    <source>
        <dbReference type="Pfam" id="PF16719"/>
    </source>
</evidence>
<keyword evidence="4" id="KW-1185">Reference proteome</keyword>
<dbReference type="InterPro" id="IPR032001">
    <property type="entry name" value="SAWADEE_dom"/>
</dbReference>
<sequence length="218" mass="25010">MEKLFNEVGEKALNKEVCQSIAKRFSRSSGRAGKPIVKWTEVQSWFESRKEDSAKASKNVPEISGASRPMKAVESSETLKDEKIPDLTDLEFEARSSKDGAWYDVDVFLAHRCLSSGESEVRVRYVGFGSEEDEWINIKKAIRERSIPIEHSECGKVKVGDLVLCFQERRDRASYYDAHVLDIHRRMHDIRGCRCVFLVRYDHDDTEARKSSSKETLS</sequence>
<reference evidence="3" key="1">
    <citation type="submission" date="2023-07" db="EMBL/GenBank/DDBJ databases">
        <title>draft genome sequence of fig (Ficus carica).</title>
        <authorList>
            <person name="Takahashi T."/>
            <person name="Nishimura K."/>
        </authorList>
    </citation>
    <scope>NUCLEOTIDE SEQUENCE</scope>
</reference>
<protein>
    <recommendedName>
        <fullName evidence="2">SAWADEE domain-containing protein</fullName>
    </recommendedName>
</protein>
<organism evidence="3 4">
    <name type="scientific">Ficus carica</name>
    <name type="common">Common fig</name>
    <dbReference type="NCBI Taxonomy" id="3494"/>
    <lineage>
        <taxon>Eukaryota</taxon>
        <taxon>Viridiplantae</taxon>
        <taxon>Streptophyta</taxon>
        <taxon>Embryophyta</taxon>
        <taxon>Tracheophyta</taxon>
        <taxon>Spermatophyta</taxon>
        <taxon>Magnoliopsida</taxon>
        <taxon>eudicotyledons</taxon>
        <taxon>Gunneridae</taxon>
        <taxon>Pentapetalae</taxon>
        <taxon>rosids</taxon>
        <taxon>fabids</taxon>
        <taxon>Rosales</taxon>
        <taxon>Moraceae</taxon>
        <taxon>Ficeae</taxon>
        <taxon>Ficus</taxon>
    </lineage>
</organism>
<dbReference type="PANTHER" id="PTHR33827">
    <property type="entry name" value="PROTEIN SAWADEE HOMEODOMAIN HOMOLOG 2"/>
    <property type="match status" value="1"/>
</dbReference>
<evidence type="ECO:0000313" key="4">
    <source>
        <dbReference type="Proteomes" id="UP001187192"/>
    </source>
</evidence>
<gene>
    <name evidence="3" type="ORF">TIFTF001_009236</name>
</gene>